<dbReference type="Pfam" id="PF05235">
    <property type="entry name" value="CHAD"/>
    <property type="match status" value="1"/>
</dbReference>
<dbReference type="PATRIC" id="fig|111780.3.peg.856"/>
<dbReference type="eggNOG" id="COG5607">
    <property type="taxonomic scope" value="Bacteria"/>
</dbReference>
<dbReference type="PANTHER" id="PTHR39339">
    <property type="entry name" value="SLR1444 PROTEIN"/>
    <property type="match status" value="1"/>
</dbReference>
<feature type="domain" description="CHAD" evidence="2">
    <location>
        <begin position="7"/>
        <end position="308"/>
    </location>
</feature>
<dbReference type="OrthoDB" id="9777271at2"/>
<evidence type="ECO:0000256" key="1">
    <source>
        <dbReference type="SAM" id="Coils"/>
    </source>
</evidence>
<evidence type="ECO:0000313" key="3">
    <source>
        <dbReference type="EMBL" id="AFZ34412.1"/>
    </source>
</evidence>
<keyword evidence="1" id="KW-0175">Coiled coil</keyword>
<keyword evidence="4" id="KW-1185">Reference proteome</keyword>
<dbReference type="SMART" id="SM00880">
    <property type="entry name" value="CHAD"/>
    <property type="match status" value="1"/>
</dbReference>
<organism evidence="3 4">
    <name type="scientific">Stanieria cyanosphaera (strain ATCC 29371 / PCC 7437)</name>
    <dbReference type="NCBI Taxonomy" id="111780"/>
    <lineage>
        <taxon>Bacteria</taxon>
        <taxon>Bacillati</taxon>
        <taxon>Cyanobacteriota</taxon>
        <taxon>Cyanophyceae</taxon>
        <taxon>Pleurocapsales</taxon>
        <taxon>Dermocarpellaceae</taxon>
        <taxon>Stanieria</taxon>
    </lineage>
</organism>
<dbReference type="HOGENOM" id="CLU_073332_0_0_3"/>
<protein>
    <submittedName>
        <fullName evidence="3">CHAD domain containing protein</fullName>
    </submittedName>
</protein>
<dbReference type="InterPro" id="IPR007899">
    <property type="entry name" value="CHAD_dom"/>
</dbReference>
<evidence type="ECO:0000259" key="2">
    <source>
        <dbReference type="PROSITE" id="PS51708"/>
    </source>
</evidence>
<dbReference type="AlphaFoldDB" id="K9XRV8"/>
<dbReference type="KEGG" id="scs:Sta7437_0824"/>
<dbReference type="PROSITE" id="PS51708">
    <property type="entry name" value="CHAD"/>
    <property type="match status" value="1"/>
</dbReference>
<accession>K9XRV8</accession>
<dbReference type="Gene3D" id="1.40.20.10">
    <property type="entry name" value="CHAD domain"/>
    <property type="match status" value="1"/>
</dbReference>
<dbReference type="EMBL" id="CP003653">
    <property type="protein sequence ID" value="AFZ34412.1"/>
    <property type="molecule type" value="Genomic_DNA"/>
</dbReference>
<dbReference type="InterPro" id="IPR038186">
    <property type="entry name" value="CHAD_dom_sf"/>
</dbReference>
<sequence length="325" mass="37914">MTQQETATTFGDWGKRAIAKHFRKIVKHESAVLEDQDPEELHQMRVGIRRLRSAMSGFALALNLPKKAGEKAVGKVGKSLGNLRDLDVLQLTLVTDYFPNLPTSEQKELKQVFKHLKKERKEAFKEVKSTLEGKHYQQLKKDLKDWLEKPDYSNIAAINIKLVLPDLLLPQVSHLLLHPGWLVGSNLETETNQSQELNLEQVEQLLEEQGETLHSLRKEAKKTRYNMALFTEFYGEQFQNYLEKIKNIQEILGTIQDCFILRLFLEQTVGEELDKSIPHLATQLQQKRYQKWQEWQSLQRQFLELSTRQDFQKTLIYSEVSELNN</sequence>
<feature type="coiled-coil region" evidence="1">
    <location>
        <begin position="192"/>
        <end position="219"/>
    </location>
</feature>
<dbReference type="STRING" id="111780.Sta7437_0824"/>
<dbReference type="RefSeq" id="WP_015192085.1">
    <property type="nucleotide sequence ID" value="NC_019748.1"/>
</dbReference>
<dbReference type="Proteomes" id="UP000010473">
    <property type="component" value="Chromosome"/>
</dbReference>
<name>K9XRV8_STAC7</name>
<gene>
    <name evidence="3" type="ordered locus">Sta7437_0824</name>
</gene>
<dbReference type="PANTHER" id="PTHR39339:SF1">
    <property type="entry name" value="CHAD DOMAIN-CONTAINING PROTEIN"/>
    <property type="match status" value="1"/>
</dbReference>
<evidence type="ECO:0000313" key="4">
    <source>
        <dbReference type="Proteomes" id="UP000010473"/>
    </source>
</evidence>
<proteinExistence type="predicted"/>
<reference evidence="4" key="1">
    <citation type="journal article" date="2013" name="Proc. Natl. Acad. Sci. U.S.A.">
        <title>Improving the coverage of the cyanobacterial phylum using diversity-driven genome sequencing.</title>
        <authorList>
            <person name="Shih P.M."/>
            <person name="Wu D."/>
            <person name="Latifi A."/>
            <person name="Axen S.D."/>
            <person name="Fewer D.P."/>
            <person name="Talla E."/>
            <person name="Calteau A."/>
            <person name="Cai F."/>
            <person name="Tandeau de Marsac N."/>
            <person name="Rippka R."/>
            <person name="Herdman M."/>
            <person name="Sivonen K."/>
            <person name="Coursin T."/>
            <person name="Laurent T."/>
            <person name="Goodwin L."/>
            <person name="Nolan M."/>
            <person name="Davenport K.W."/>
            <person name="Han C.S."/>
            <person name="Rubin E.M."/>
            <person name="Eisen J.A."/>
            <person name="Woyke T."/>
            <person name="Gugger M."/>
            <person name="Kerfeld C.A."/>
        </authorList>
    </citation>
    <scope>NUCLEOTIDE SEQUENCE [LARGE SCALE GENOMIC DNA]</scope>
    <source>
        <strain evidence="4">ATCC 29371 / PCC 7437</strain>
    </source>
</reference>